<reference evidence="1" key="1">
    <citation type="journal article" date="2021" name="Proc. Natl. Acad. Sci. U.S.A.">
        <title>A Catalog of Tens of Thousands of Viruses from Human Metagenomes Reveals Hidden Associations with Chronic Diseases.</title>
        <authorList>
            <person name="Tisza M.J."/>
            <person name="Buck C.B."/>
        </authorList>
    </citation>
    <scope>NUCLEOTIDE SEQUENCE</scope>
    <source>
        <strain evidence="1">Ctqq75</strain>
    </source>
</reference>
<name>A0A8S5RF13_9VIRU</name>
<accession>A0A8S5RF13</accession>
<sequence length="61" mass="7025">MIPLLPKGDLEYLKQVFSFSELMRKQHANNDEHIGYMKGVQAVLEVCEALANPPRMEDYDT</sequence>
<evidence type="ECO:0000313" key="1">
    <source>
        <dbReference type="EMBL" id="DAE29661.1"/>
    </source>
</evidence>
<organism evidence="1">
    <name type="scientific">virus sp. ctqq75</name>
    <dbReference type="NCBI Taxonomy" id="2827999"/>
    <lineage>
        <taxon>Viruses</taxon>
    </lineage>
</organism>
<dbReference type="EMBL" id="BK059096">
    <property type="protein sequence ID" value="DAE29661.1"/>
    <property type="molecule type" value="Genomic_DNA"/>
</dbReference>
<proteinExistence type="predicted"/>
<protein>
    <submittedName>
        <fullName evidence="1">Uncharacterized protein</fullName>
    </submittedName>
</protein>